<dbReference type="PANTHER" id="PTHR45762">
    <property type="entry name" value="ZINC FINGER RNA-BINDING PROTEIN"/>
    <property type="match status" value="1"/>
</dbReference>
<evidence type="ECO:0000256" key="7">
    <source>
        <dbReference type="SAM" id="MobiDB-lite"/>
    </source>
</evidence>
<dbReference type="PANTHER" id="PTHR45762:SF21">
    <property type="entry name" value="ZINC FINGER RNA-BINDING PROTEIN"/>
    <property type="match status" value="1"/>
</dbReference>
<comment type="caution">
    <text evidence="8">The sequence shown here is derived from an EMBL/GenBank/DDBJ whole genome shotgun (WGS) entry which is preliminary data.</text>
</comment>
<reference evidence="8 9" key="1">
    <citation type="submission" date="2015-08" db="EMBL/GenBank/DDBJ databases">
        <title>The genome of the Asian arowana (Scleropages formosus).</title>
        <authorList>
            <person name="Tan M.H."/>
            <person name="Gan H.M."/>
            <person name="Croft L.J."/>
            <person name="Austin C.M."/>
        </authorList>
    </citation>
    <scope>NUCLEOTIDE SEQUENCE [LARGE SCALE GENOMIC DNA]</scope>
    <source>
        <strain evidence="8">Aro1</strain>
    </source>
</reference>
<dbReference type="AlphaFoldDB" id="A0A0P7UB88"/>
<evidence type="ECO:0000256" key="4">
    <source>
        <dbReference type="ARBA" id="ARBA00022737"/>
    </source>
</evidence>
<evidence type="ECO:0000256" key="5">
    <source>
        <dbReference type="ARBA" id="ARBA00022884"/>
    </source>
</evidence>
<comment type="subcellular location">
    <subcellularLocation>
        <location evidence="2">Cytoplasm</location>
    </subcellularLocation>
    <subcellularLocation>
        <location evidence="1">Nucleus</location>
    </subcellularLocation>
</comment>
<evidence type="ECO:0000313" key="9">
    <source>
        <dbReference type="Proteomes" id="UP000034805"/>
    </source>
</evidence>
<evidence type="ECO:0000256" key="1">
    <source>
        <dbReference type="ARBA" id="ARBA00004123"/>
    </source>
</evidence>
<evidence type="ECO:0000256" key="2">
    <source>
        <dbReference type="ARBA" id="ARBA00004496"/>
    </source>
</evidence>
<dbReference type="GO" id="GO:0003725">
    <property type="term" value="F:double-stranded RNA binding"/>
    <property type="evidence" value="ECO:0007669"/>
    <property type="project" value="TreeGrafter"/>
</dbReference>
<dbReference type="Proteomes" id="UP000034805">
    <property type="component" value="Unassembled WGS sequence"/>
</dbReference>
<accession>A0A0P7UB88</accession>
<keyword evidence="5" id="KW-0694">RNA-binding</keyword>
<keyword evidence="3" id="KW-0963">Cytoplasm</keyword>
<sequence>LCSSLLVATALPQVSGLHARSPSRECNAVLELDAAAYEDMLSKSLPDALDTLQTSWRERYGNQSEAPSLLNPERVLVAVKEEMVECSLCPEEPRQLPEGSEMDYAGVGPHPPFSGTNPERKDPSVEATGTPVPEPTCALDKRGGSEIPSQAYRALWNHLKSKLRRQPVVGESFRRPSTIPPLSSPLSLSVASPSFPPSLRRSACSSKAQHPRLLNGWKEDPDLTEYEDVLAAKAKFLELAEGLGQIQIMRRGKNGFEPVLLQPTGRVKEEPDVLSPASWTMGESKECVKGECGGSLVAPPADALDPVGAAGSTGTLCVKQTPCPSSKVLWDFLKSPNRTEPVVGLSLMMQVFTEDQPPRYVCEPCQLKMSKGFIISHIIGASHRVAYVKSRHPDLLGTAAAHSSARLKEAKMKAAAKSLELAEGPGEMKILKVDQDAYKAVVSASSREDSVTGTPLPGPAAPAKQAAPQTSTPGSRNEDPSADAWPYCAPRAKAPRSIFTSKYSYQKLTTALGLSAVVECQPAKGCPFYVCKPCLTKLVQGEIFNHVNSTRHRLAYIKERHSALLTSQAPSADRFCTQRLLKTEGPGSILVMRLDFEDYRRVHRMAAKEAEKETLIPTPQPPIRDVTDKAPAGEPTQTPPEKNPIDPQAVRDPSPFVHVEGLTLNLPVAEYVSPDVPEEPGPKAGSESRRRRATLPPPALDPQTLRRKGEGVDGDGAVTRTACREPPAVRGRIAMSSGAGDALRGLSPPGGAADESHLAKFLLPFLSTREEPVIGLSKVLECRSFKQPTLYLCLCCEEKVDHVNICRHVTGRRHRYCCIKSEHPHLLQSLGNSPDADGQAGLLVKLAEVVECQEGRGRAQVLKLDPLLYREVVTAEFQTGLQAVIECRCADAESRPYIYLCQACSLKLEEDSVLEHVCSSLHLYHYI</sequence>
<dbReference type="GO" id="GO:0071011">
    <property type="term" value="C:precatalytic spliceosome"/>
    <property type="evidence" value="ECO:0007669"/>
    <property type="project" value="TreeGrafter"/>
</dbReference>
<feature type="region of interest" description="Disordered" evidence="7">
    <location>
        <begin position="448"/>
        <end position="485"/>
    </location>
</feature>
<feature type="region of interest" description="Disordered" evidence="7">
    <location>
        <begin position="92"/>
        <end position="144"/>
    </location>
</feature>
<evidence type="ECO:0000256" key="6">
    <source>
        <dbReference type="ARBA" id="ARBA00023242"/>
    </source>
</evidence>
<dbReference type="GO" id="GO:0005737">
    <property type="term" value="C:cytoplasm"/>
    <property type="evidence" value="ECO:0007669"/>
    <property type="project" value="UniProtKB-SubCell"/>
</dbReference>
<protein>
    <submittedName>
        <fullName evidence="8">Uncharacterized protein</fullName>
    </submittedName>
</protein>
<evidence type="ECO:0000256" key="3">
    <source>
        <dbReference type="ARBA" id="ARBA00022490"/>
    </source>
</evidence>
<feature type="region of interest" description="Disordered" evidence="7">
    <location>
        <begin position="609"/>
        <end position="653"/>
    </location>
</feature>
<gene>
    <name evidence="8" type="ORF">Z043_125336</name>
</gene>
<evidence type="ECO:0000313" key="8">
    <source>
        <dbReference type="EMBL" id="KPP56992.1"/>
    </source>
</evidence>
<feature type="non-terminal residue" evidence="8">
    <location>
        <position position="927"/>
    </location>
</feature>
<dbReference type="GO" id="GO:0003727">
    <property type="term" value="F:single-stranded RNA binding"/>
    <property type="evidence" value="ECO:0007669"/>
    <property type="project" value="TreeGrafter"/>
</dbReference>
<dbReference type="EMBL" id="JARO02018071">
    <property type="protein sequence ID" value="KPP56992.1"/>
    <property type="molecule type" value="Genomic_DNA"/>
</dbReference>
<feature type="region of interest" description="Disordered" evidence="7">
    <location>
        <begin position="670"/>
        <end position="750"/>
    </location>
</feature>
<organism evidence="8 9">
    <name type="scientific">Scleropages formosus</name>
    <name type="common">Asian bonytongue</name>
    <name type="synonym">Osteoglossum formosum</name>
    <dbReference type="NCBI Taxonomy" id="113540"/>
    <lineage>
        <taxon>Eukaryota</taxon>
        <taxon>Metazoa</taxon>
        <taxon>Chordata</taxon>
        <taxon>Craniata</taxon>
        <taxon>Vertebrata</taxon>
        <taxon>Euteleostomi</taxon>
        <taxon>Actinopterygii</taxon>
        <taxon>Neopterygii</taxon>
        <taxon>Teleostei</taxon>
        <taxon>Osteoglossocephala</taxon>
        <taxon>Osteoglossomorpha</taxon>
        <taxon>Osteoglossiformes</taxon>
        <taxon>Osteoglossidae</taxon>
        <taxon>Scleropages</taxon>
    </lineage>
</organism>
<name>A0A0P7UB88_SCLFO</name>
<keyword evidence="6" id="KW-0539">Nucleus</keyword>
<keyword evidence="4" id="KW-0677">Repeat</keyword>
<feature type="non-terminal residue" evidence="8">
    <location>
        <position position="1"/>
    </location>
</feature>
<proteinExistence type="predicted"/>